<sequence>METLMNYQQKPVDNRFIHKGFWKHVKVIHKSGKPFAGYAGYQQAKIDKSPNISTVFMKNKSIFL</sequence>
<dbReference type="Proteomes" id="UP000257144">
    <property type="component" value="Unassembled WGS sequence"/>
</dbReference>
<keyword evidence="2" id="KW-1185">Reference proteome</keyword>
<protein>
    <submittedName>
        <fullName evidence="1">Uncharacterized protein</fullName>
    </submittedName>
</protein>
<comment type="caution">
    <text evidence="1">The sequence shown here is derived from an EMBL/GenBank/DDBJ whole genome shotgun (WGS) entry which is preliminary data.</text>
</comment>
<evidence type="ECO:0000313" key="1">
    <source>
        <dbReference type="EMBL" id="RDU37609.1"/>
    </source>
</evidence>
<proteinExistence type="predicted"/>
<evidence type="ECO:0000313" key="2">
    <source>
        <dbReference type="Proteomes" id="UP000257144"/>
    </source>
</evidence>
<gene>
    <name evidence="1" type="ORF">DRW41_07140</name>
</gene>
<reference evidence="1 2" key="1">
    <citation type="submission" date="2018-07" db="EMBL/GenBank/DDBJ databases">
        <title>Bacillus sp. YLB-04 draft genome sequence.</title>
        <authorList>
            <person name="Yu L."/>
            <person name="Tang X."/>
        </authorList>
    </citation>
    <scope>NUCLEOTIDE SEQUENCE [LARGE SCALE GENOMIC DNA]</scope>
    <source>
        <strain evidence="1 2">YLB-04</strain>
    </source>
</reference>
<dbReference type="AlphaFoldDB" id="A0A3D8GTS3"/>
<accession>A0A3D8GTS3</accession>
<organism evidence="1 2">
    <name type="scientific">Neobacillus piezotolerans</name>
    <dbReference type="NCBI Taxonomy" id="2259171"/>
    <lineage>
        <taxon>Bacteria</taxon>
        <taxon>Bacillati</taxon>
        <taxon>Bacillota</taxon>
        <taxon>Bacilli</taxon>
        <taxon>Bacillales</taxon>
        <taxon>Bacillaceae</taxon>
        <taxon>Neobacillus</taxon>
    </lineage>
</organism>
<dbReference type="EMBL" id="QNQT01000002">
    <property type="protein sequence ID" value="RDU37609.1"/>
    <property type="molecule type" value="Genomic_DNA"/>
</dbReference>
<name>A0A3D8GTS3_9BACI</name>